<dbReference type="EMBL" id="BOVJ01000087">
    <property type="protein sequence ID" value="GIQ64253.1"/>
    <property type="molecule type" value="Genomic_DNA"/>
</dbReference>
<dbReference type="SUPFAM" id="SSF51717">
    <property type="entry name" value="Dihydropteroate synthetase-like"/>
    <property type="match status" value="1"/>
</dbReference>
<dbReference type="InterPro" id="IPR000489">
    <property type="entry name" value="Pterin-binding_dom"/>
</dbReference>
<organism evidence="2 3">
    <name type="scientific">Paenibacillus cisolokensis</name>
    <dbReference type="NCBI Taxonomy" id="1658519"/>
    <lineage>
        <taxon>Bacteria</taxon>
        <taxon>Bacillati</taxon>
        <taxon>Bacillota</taxon>
        <taxon>Bacilli</taxon>
        <taxon>Bacillales</taxon>
        <taxon>Paenibacillaceae</taxon>
        <taxon>Paenibacillus</taxon>
    </lineage>
</organism>
<sequence>MGRLSELAAMGFPVLLGTSRKRFIRQTLDVPVDEAVEGTGATVALGIAQGCQIVRVHDVKEMKRVAAMTDAIVYRLA</sequence>
<dbReference type="Proteomes" id="UP000680304">
    <property type="component" value="Unassembled WGS sequence"/>
</dbReference>
<dbReference type="Pfam" id="PF00809">
    <property type="entry name" value="Pterin_bind"/>
    <property type="match status" value="1"/>
</dbReference>
<accession>A0ABQ4N7M5</accession>
<dbReference type="InterPro" id="IPR011005">
    <property type="entry name" value="Dihydropteroate_synth-like_sf"/>
</dbReference>
<dbReference type="InterPro" id="IPR045031">
    <property type="entry name" value="DHP_synth-like"/>
</dbReference>
<feature type="domain" description="Pterin-binding" evidence="1">
    <location>
        <begin position="1"/>
        <end position="67"/>
    </location>
</feature>
<comment type="caution">
    <text evidence="2">The sequence shown here is derived from an EMBL/GenBank/DDBJ whole genome shotgun (WGS) entry which is preliminary data.</text>
</comment>
<dbReference type="PROSITE" id="PS50972">
    <property type="entry name" value="PTERIN_BINDING"/>
    <property type="match status" value="1"/>
</dbReference>
<name>A0ABQ4N7M5_9BACL</name>
<reference evidence="2 3" key="1">
    <citation type="submission" date="2021-04" db="EMBL/GenBank/DDBJ databases">
        <title>Draft genome sequence of Paenibacillus cisolokensis, LC2-13A.</title>
        <authorList>
            <person name="Uke A."/>
            <person name="Chhe C."/>
            <person name="Baramee S."/>
            <person name="Kosugi A."/>
        </authorList>
    </citation>
    <scope>NUCLEOTIDE SEQUENCE [LARGE SCALE GENOMIC DNA]</scope>
    <source>
        <strain evidence="2 3">LC2-13A</strain>
    </source>
</reference>
<dbReference type="Gene3D" id="3.20.20.20">
    <property type="entry name" value="Dihydropteroate synthase-like"/>
    <property type="match status" value="1"/>
</dbReference>
<dbReference type="PANTHER" id="PTHR20941:SF1">
    <property type="entry name" value="FOLIC ACID SYNTHESIS PROTEIN FOL1"/>
    <property type="match status" value="1"/>
</dbReference>
<gene>
    <name evidence="2" type="ORF">PACILC2_28210</name>
</gene>
<keyword evidence="3" id="KW-1185">Reference proteome</keyword>
<evidence type="ECO:0000259" key="1">
    <source>
        <dbReference type="PROSITE" id="PS50972"/>
    </source>
</evidence>
<dbReference type="PANTHER" id="PTHR20941">
    <property type="entry name" value="FOLATE SYNTHESIS PROTEINS"/>
    <property type="match status" value="1"/>
</dbReference>
<protein>
    <recommendedName>
        <fullName evidence="1">Pterin-binding domain-containing protein</fullName>
    </recommendedName>
</protein>
<evidence type="ECO:0000313" key="2">
    <source>
        <dbReference type="EMBL" id="GIQ64253.1"/>
    </source>
</evidence>
<proteinExistence type="predicted"/>
<evidence type="ECO:0000313" key="3">
    <source>
        <dbReference type="Proteomes" id="UP000680304"/>
    </source>
</evidence>